<keyword evidence="6 9" id="KW-0057">Aromatic amino acid biosynthesis</keyword>
<dbReference type="FunFam" id="3.20.20.70:FF:000037">
    <property type="entry name" value="Tryptophan synthase alpha chain"/>
    <property type="match status" value="1"/>
</dbReference>
<dbReference type="PANTHER" id="PTHR43406">
    <property type="entry name" value="TRYPTOPHAN SYNTHASE, ALPHA CHAIN"/>
    <property type="match status" value="1"/>
</dbReference>
<dbReference type="Proteomes" id="UP000019184">
    <property type="component" value="Unassembled WGS sequence"/>
</dbReference>
<dbReference type="UniPathway" id="UPA00035">
    <property type="reaction ID" value="UER00044"/>
</dbReference>
<gene>
    <name evidence="9 11" type="primary">trpA</name>
    <name evidence="11" type="ORF">BN874_120065</name>
</gene>
<evidence type="ECO:0000313" key="11">
    <source>
        <dbReference type="EMBL" id="CDH43414.1"/>
    </source>
</evidence>
<sequence length="282" mass="30218">MPGWKAFNFNEFRRMNRITRRFQELSRTGRKALIPYITAGDPRPELTVPMLHTLVAAGADIIELGVPFSDPMADGPVIQKACERALTHGMSLRGVLSLVREFRQTDSETPLVLMGYLNPVESLGYDAFVAGARDAGVDGVLTVDLPPEEAAELAEPLKAAGIATIFLLAPTSSRERICHTAELAQGYLYYVSLKGVTGSAAINVAEVAEKLAMIRTCTDLPVGVGFGIKDPPTAAAVAKVADAVVVGSTLVAKMAELADDPERMRHEVAQLVAAMRQAMDQA</sequence>
<dbReference type="GO" id="GO:0005829">
    <property type="term" value="C:cytosol"/>
    <property type="evidence" value="ECO:0007669"/>
    <property type="project" value="TreeGrafter"/>
</dbReference>
<evidence type="ECO:0000256" key="10">
    <source>
        <dbReference type="RuleBase" id="RU003662"/>
    </source>
</evidence>
<evidence type="ECO:0000256" key="6">
    <source>
        <dbReference type="ARBA" id="ARBA00023141"/>
    </source>
</evidence>
<dbReference type="AlphaFoldDB" id="A0A7U7G7S4"/>
<dbReference type="SUPFAM" id="SSF51366">
    <property type="entry name" value="Ribulose-phoshate binding barrel"/>
    <property type="match status" value="1"/>
</dbReference>
<dbReference type="EC" id="4.2.1.20" evidence="9"/>
<accession>A0A7U7G7S4</accession>
<name>A0A7U7G7S4_9GAMM</name>
<dbReference type="InterPro" id="IPR011060">
    <property type="entry name" value="RibuloseP-bd_barrel"/>
</dbReference>
<reference evidence="11 12" key="1">
    <citation type="journal article" date="2014" name="ISME J.">
        <title>Candidatus Competibacter-lineage genomes retrieved from metagenomes reveal functional metabolic diversity.</title>
        <authorList>
            <person name="McIlroy S.J."/>
            <person name="Albertsen M."/>
            <person name="Andresen E.K."/>
            <person name="Saunders A.M."/>
            <person name="Kristiansen R."/>
            <person name="Stokholm-Bjerregaard M."/>
            <person name="Nielsen K.L."/>
            <person name="Nielsen P.H."/>
        </authorList>
    </citation>
    <scope>NUCLEOTIDE SEQUENCE [LARGE SCALE GENOMIC DNA]</scope>
    <source>
        <strain evidence="11 12">Run_B_J11</strain>
    </source>
</reference>
<keyword evidence="12" id="KW-1185">Reference proteome</keyword>
<comment type="pathway">
    <text evidence="2 9">Amino-acid biosynthesis; L-tryptophan biosynthesis; L-tryptophan from chorismate: step 5/5.</text>
</comment>
<comment type="function">
    <text evidence="1 9">The alpha subunit is responsible for the aldol cleavage of indoleglycerol phosphate to indole and glyceraldehyde 3-phosphate.</text>
</comment>
<dbReference type="Gene3D" id="3.20.20.70">
    <property type="entry name" value="Aldolase class I"/>
    <property type="match status" value="1"/>
</dbReference>
<dbReference type="CDD" id="cd04724">
    <property type="entry name" value="Tryptophan_synthase_alpha"/>
    <property type="match status" value="1"/>
</dbReference>
<dbReference type="EMBL" id="CBTK010000024">
    <property type="protein sequence ID" value="CDH43414.1"/>
    <property type="molecule type" value="Genomic_DNA"/>
</dbReference>
<dbReference type="NCBIfam" id="TIGR00262">
    <property type="entry name" value="trpA"/>
    <property type="match status" value="1"/>
</dbReference>
<organism evidence="11 12">
    <name type="scientific">Candidatus Contendobacter odensis Run_B_J11</name>
    <dbReference type="NCBI Taxonomy" id="1400861"/>
    <lineage>
        <taxon>Bacteria</taxon>
        <taxon>Pseudomonadati</taxon>
        <taxon>Pseudomonadota</taxon>
        <taxon>Gammaproteobacteria</taxon>
        <taxon>Candidatus Competibacteraceae</taxon>
        <taxon>Candidatus Contendibacter</taxon>
    </lineage>
</organism>
<evidence type="ECO:0000256" key="1">
    <source>
        <dbReference type="ARBA" id="ARBA00003365"/>
    </source>
</evidence>
<evidence type="ECO:0000256" key="8">
    <source>
        <dbReference type="ARBA" id="ARBA00049047"/>
    </source>
</evidence>
<keyword evidence="5 9" id="KW-0822">Tryptophan biosynthesis</keyword>
<evidence type="ECO:0000256" key="7">
    <source>
        <dbReference type="ARBA" id="ARBA00023239"/>
    </source>
</evidence>
<dbReference type="Pfam" id="PF00290">
    <property type="entry name" value="Trp_syntA"/>
    <property type="match status" value="1"/>
</dbReference>
<comment type="catalytic activity">
    <reaction evidence="8 9">
        <text>(1S,2R)-1-C-(indol-3-yl)glycerol 3-phosphate + L-serine = D-glyceraldehyde 3-phosphate + L-tryptophan + H2O</text>
        <dbReference type="Rhea" id="RHEA:10532"/>
        <dbReference type="ChEBI" id="CHEBI:15377"/>
        <dbReference type="ChEBI" id="CHEBI:33384"/>
        <dbReference type="ChEBI" id="CHEBI:57912"/>
        <dbReference type="ChEBI" id="CHEBI:58866"/>
        <dbReference type="ChEBI" id="CHEBI:59776"/>
        <dbReference type="EC" id="4.2.1.20"/>
    </reaction>
</comment>
<protein>
    <recommendedName>
        <fullName evidence="9">Tryptophan synthase alpha chain</fullName>
        <ecNumber evidence="9">4.2.1.20</ecNumber>
    </recommendedName>
</protein>
<comment type="caution">
    <text evidence="11">The sequence shown here is derived from an EMBL/GenBank/DDBJ whole genome shotgun (WGS) entry which is preliminary data.</text>
</comment>
<evidence type="ECO:0000256" key="2">
    <source>
        <dbReference type="ARBA" id="ARBA00004733"/>
    </source>
</evidence>
<dbReference type="InterPro" id="IPR013785">
    <property type="entry name" value="Aldolase_TIM"/>
</dbReference>
<keyword evidence="4 9" id="KW-0028">Amino-acid biosynthesis</keyword>
<feature type="active site" description="Proton acceptor" evidence="9">
    <location>
        <position position="74"/>
    </location>
</feature>
<dbReference type="GO" id="GO:0004834">
    <property type="term" value="F:tryptophan synthase activity"/>
    <property type="evidence" value="ECO:0007669"/>
    <property type="project" value="UniProtKB-UniRule"/>
</dbReference>
<evidence type="ECO:0000256" key="4">
    <source>
        <dbReference type="ARBA" id="ARBA00022605"/>
    </source>
</evidence>
<dbReference type="InterPro" id="IPR018204">
    <property type="entry name" value="Trp_synthase_alpha_AS"/>
</dbReference>
<dbReference type="InterPro" id="IPR002028">
    <property type="entry name" value="Trp_synthase_suA"/>
</dbReference>
<evidence type="ECO:0000313" key="12">
    <source>
        <dbReference type="Proteomes" id="UP000019184"/>
    </source>
</evidence>
<dbReference type="HAMAP" id="MF_00131">
    <property type="entry name" value="Trp_synth_alpha"/>
    <property type="match status" value="1"/>
</dbReference>
<evidence type="ECO:0000256" key="3">
    <source>
        <dbReference type="ARBA" id="ARBA00011270"/>
    </source>
</evidence>
<keyword evidence="7 9" id="KW-0456">Lyase</keyword>
<dbReference type="PROSITE" id="PS00167">
    <property type="entry name" value="TRP_SYNTHASE_ALPHA"/>
    <property type="match status" value="1"/>
</dbReference>
<dbReference type="PANTHER" id="PTHR43406:SF1">
    <property type="entry name" value="TRYPTOPHAN SYNTHASE ALPHA CHAIN, CHLOROPLASTIC"/>
    <property type="match status" value="1"/>
</dbReference>
<evidence type="ECO:0000256" key="9">
    <source>
        <dbReference type="HAMAP-Rule" id="MF_00131"/>
    </source>
</evidence>
<comment type="subunit">
    <text evidence="3 9">Tetramer of two alpha and two beta chains.</text>
</comment>
<evidence type="ECO:0000256" key="5">
    <source>
        <dbReference type="ARBA" id="ARBA00022822"/>
    </source>
</evidence>
<feature type="active site" description="Proton acceptor" evidence="9">
    <location>
        <position position="63"/>
    </location>
</feature>
<comment type="similarity">
    <text evidence="9 10">Belongs to the TrpA family.</text>
</comment>
<proteinExistence type="inferred from homology"/>